<evidence type="ECO:0000313" key="6">
    <source>
        <dbReference type="Proteomes" id="UP000499080"/>
    </source>
</evidence>
<evidence type="ECO:0000256" key="1">
    <source>
        <dbReference type="SAM" id="MobiDB-lite"/>
    </source>
</evidence>
<keyword evidence="6" id="KW-1185">Reference proteome</keyword>
<feature type="compositionally biased region" description="Acidic residues" evidence="1">
    <location>
        <begin position="27"/>
        <end position="42"/>
    </location>
</feature>
<feature type="compositionally biased region" description="Basic and acidic residues" evidence="1">
    <location>
        <begin position="7"/>
        <end position="18"/>
    </location>
</feature>
<evidence type="ECO:0000313" key="2">
    <source>
        <dbReference type="EMBL" id="GBO41906.1"/>
    </source>
</evidence>
<name>A0A4Y2WXD7_ARAVE</name>
<comment type="caution">
    <text evidence="3">The sequence shown here is derived from an EMBL/GenBank/DDBJ whole genome shotgun (WGS) entry which is preliminary data.</text>
</comment>
<sequence length="236" mass="26542">MAVLPPLEKRILQTRESDAEMSSSSLSEEDALEYNMSEDLEDSPAVTSPPPSSKPEKANKYKNSKDHKLKNISPFLVQKCIQSPSGNVVSIKLKSRDLLVESSTTKQSEQLLSIKNIGEVPIEVTGHSTLKYTRGVISSEHLMMVSKFVSELQSRRVTAARRITLKRGGNILPTKHVILTFASPVLPKKMTAGFIHCEVRPYVPNPVRCFKCQIRTHENSLPCFYFPLRTLFRTRT</sequence>
<dbReference type="AlphaFoldDB" id="A0A4Y2WXD7"/>
<evidence type="ECO:0000313" key="4">
    <source>
        <dbReference type="EMBL" id="GBO41916.1"/>
    </source>
</evidence>
<feature type="compositionally biased region" description="Basic and acidic residues" evidence="1">
    <location>
        <begin position="54"/>
        <end position="65"/>
    </location>
</feature>
<evidence type="ECO:0000313" key="3">
    <source>
        <dbReference type="EMBL" id="GBO41909.1"/>
    </source>
</evidence>
<organism evidence="3 6">
    <name type="scientific">Araneus ventricosus</name>
    <name type="common">Orbweaver spider</name>
    <name type="synonym">Epeira ventricosa</name>
    <dbReference type="NCBI Taxonomy" id="182803"/>
    <lineage>
        <taxon>Eukaryota</taxon>
        <taxon>Metazoa</taxon>
        <taxon>Ecdysozoa</taxon>
        <taxon>Arthropoda</taxon>
        <taxon>Chelicerata</taxon>
        <taxon>Arachnida</taxon>
        <taxon>Araneae</taxon>
        <taxon>Araneomorphae</taxon>
        <taxon>Entelegynae</taxon>
        <taxon>Araneoidea</taxon>
        <taxon>Araneidae</taxon>
        <taxon>Araneus</taxon>
    </lineage>
</organism>
<evidence type="ECO:0000313" key="5">
    <source>
        <dbReference type="EMBL" id="GBO41974.1"/>
    </source>
</evidence>
<dbReference type="EMBL" id="BGPR01067807">
    <property type="protein sequence ID" value="GBO41916.1"/>
    <property type="molecule type" value="Genomic_DNA"/>
</dbReference>
<accession>A0A4Y2WXD7</accession>
<gene>
    <name evidence="4" type="ORF">AVEN_185275_1</name>
    <name evidence="2" type="ORF">AVEN_242942_1</name>
    <name evidence="5" type="ORF">AVEN_262671_1</name>
    <name evidence="3" type="ORF">AVEN_67918_1</name>
</gene>
<dbReference type="EMBL" id="BGPR01067801">
    <property type="protein sequence ID" value="GBO41909.1"/>
    <property type="molecule type" value="Genomic_DNA"/>
</dbReference>
<feature type="region of interest" description="Disordered" evidence="1">
    <location>
        <begin position="1"/>
        <end position="65"/>
    </location>
</feature>
<reference evidence="3 6" key="1">
    <citation type="journal article" date="2019" name="Sci. Rep.">
        <title>Orb-weaving spider Araneus ventricosus genome elucidates the spidroin gene catalogue.</title>
        <authorList>
            <person name="Kono N."/>
            <person name="Nakamura H."/>
            <person name="Ohtoshi R."/>
            <person name="Moran D.A.P."/>
            <person name="Shinohara A."/>
            <person name="Yoshida Y."/>
            <person name="Fujiwara M."/>
            <person name="Mori M."/>
            <person name="Tomita M."/>
            <person name="Arakawa K."/>
        </authorList>
    </citation>
    <scope>NUCLEOTIDE SEQUENCE [LARGE SCALE GENOMIC DNA]</scope>
</reference>
<proteinExistence type="predicted"/>
<dbReference type="EMBL" id="BGPR01067885">
    <property type="protein sequence ID" value="GBO41974.1"/>
    <property type="molecule type" value="Genomic_DNA"/>
</dbReference>
<dbReference type="Proteomes" id="UP000499080">
    <property type="component" value="Unassembled WGS sequence"/>
</dbReference>
<protein>
    <submittedName>
        <fullName evidence="3">Uncharacterized protein</fullName>
    </submittedName>
</protein>
<dbReference type="EMBL" id="BGPR01067797">
    <property type="protein sequence ID" value="GBO41906.1"/>
    <property type="molecule type" value="Genomic_DNA"/>
</dbReference>